<dbReference type="PANTHER" id="PTHR30151">
    <property type="entry name" value="ALKANE SULFONATE ABC TRANSPORTER-RELATED, MEMBRANE SUBUNIT"/>
    <property type="match status" value="1"/>
</dbReference>
<evidence type="ECO:0000256" key="8">
    <source>
        <dbReference type="SAM" id="MobiDB-lite"/>
    </source>
</evidence>
<evidence type="ECO:0000313" key="11">
    <source>
        <dbReference type="Proteomes" id="UP000214746"/>
    </source>
</evidence>
<evidence type="ECO:0000259" key="9">
    <source>
        <dbReference type="PROSITE" id="PS50928"/>
    </source>
</evidence>
<accession>A0A2W1NYY0</accession>
<keyword evidence="2 7" id="KW-0813">Transport</keyword>
<feature type="domain" description="ABC transmembrane type-1" evidence="9">
    <location>
        <begin position="91"/>
        <end position="271"/>
    </location>
</feature>
<feature type="transmembrane region" description="Helical" evidence="7">
    <location>
        <begin position="247"/>
        <end position="267"/>
    </location>
</feature>
<keyword evidence="11" id="KW-1185">Reference proteome</keyword>
<keyword evidence="5 7" id="KW-1133">Transmembrane helix</keyword>
<evidence type="ECO:0000256" key="7">
    <source>
        <dbReference type="RuleBase" id="RU363032"/>
    </source>
</evidence>
<feature type="region of interest" description="Disordered" evidence="8">
    <location>
        <begin position="1"/>
        <end position="20"/>
    </location>
</feature>
<dbReference type="SUPFAM" id="SSF161098">
    <property type="entry name" value="MetI-like"/>
    <property type="match status" value="1"/>
</dbReference>
<dbReference type="PROSITE" id="PS50928">
    <property type="entry name" value="ABC_TM1"/>
    <property type="match status" value="1"/>
</dbReference>
<dbReference type="Proteomes" id="UP000214746">
    <property type="component" value="Unassembled WGS sequence"/>
</dbReference>
<reference evidence="10" key="1">
    <citation type="submission" date="2018-06" db="EMBL/GenBank/DDBJ databases">
        <title>Paenibacillus xerothermodurans sp. nov. an extremely dry heat resistant spore forming bacterium isolated from the soil of Cape Canaveral, Florida.</title>
        <authorList>
            <person name="Seuylemezian A."/>
            <person name="Kaur N."/>
            <person name="Patil P."/>
            <person name="Patil P."/>
            <person name="Mayilraj S."/>
            <person name="Vaishampayan P."/>
        </authorList>
    </citation>
    <scope>NUCLEOTIDE SEQUENCE [LARGE SCALE GENOMIC DNA]</scope>
    <source>
        <strain evidence="10">ATCC 27380</strain>
    </source>
</reference>
<dbReference type="RefSeq" id="WP_089200114.1">
    <property type="nucleotide sequence ID" value="NZ_NHRJ02000005.1"/>
</dbReference>
<dbReference type="AlphaFoldDB" id="A0A2W1NYY0"/>
<feature type="transmembrane region" description="Helical" evidence="7">
    <location>
        <begin position="95"/>
        <end position="117"/>
    </location>
</feature>
<sequence>MSGTCTDTVSAARNHPSANGARDRHIIRNRVAFLEQKIPGYASILGIVGILVLWEVVCRLELVTSSSLPAPTAILTTGWDMLISGELHQNLLTSLYRILIGYAIGAGAGIVVGLALGFSRWADAIFSPVVYSIYPIPKIALLPLVVLWLGIGETPKFTLIALGVFFPVVINTFSGVKNVDPIWIKAAVTFGSSHLRVIRKVILPGALPMIFAGLKLAAGTSLLLLVAAEMIAAQQGLGSMILHYGNLMITTKLMVGVLILSLLGLLFNRGLQWLERKLLPWK</sequence>
<dbReference type="EMBL" id="NHRJ02000005">
    <property type="protein sequence ID" value="PZE20742.1"/>
    <property type="molecule type" value="Genomic_DNA"/>
</dbReference>
<evidence type="ECO:0000256" key="4">
    <source>
        <dbReference type="ARBA" id="ARBA00022692"/>
    </source>
</evidence>
<feature type="compositionally biased region" description="Polar residues" evidence="8">
    <location>
        <begin position="1"/>
        <end position="11"/>
    </location>
</feature>
<feature type="transmembrane region" description="Helical" evidence="7">
    <location>
        <begin position="129"/>
        <end position="151"/>
    </location>
</feature>
<feature type="transmembrane region" description="Helical" evidence="7">
    <location>
        <begin position="38"/>
        <end position="57"/>
    </location>
</feature>
<dbReference type="CDD" id="cd06261">
    <property type="entry name" value="TM_PBP2"/>
    <property type="match status" value="1"/>
</dbReference>
<dbReference type="Pfam" id="PF00528">
    <property type="entry name" value="BPD_transp_1"/>
    <property type="match status" value="1"/>
</dbReference>
<evidence type="ECO:0000256" key="3">
    <source>
        <dbReference type="ARBA" id="ARBA00022475"/>
    </source>
</evidence>
<evidence type="ECO:0000256" key="1">
    <source>
        <dbReference type="ARBA" id="ARBA00004651"/>
    </source>
</evidence>
<dbReference type="InterPro" id="IPR000515">
    <property type="entry name" value="MetI-like"/>
</dbReference>
<organism evidence="10 11">
    <name type="scientific">Paenibacillus xerothermodurans</name>
    <dbReference type="NCBI Taxonomy" id="1977292"/>
    <lineage>
        <taxon>Bacteria</taxon>
        <taxon>Bacillati</taxon>
        <taxon>Bacillota</taxon>
        <taxon>Bacilli</taxon>
        <taxon>Bacillales</taxon>
        <taxon>Paenibacillaceae</taxon>
        <taxon>Paenibacillus</taxon>
    </lineage>
</organism>
<keyword evidence="3" id="KW-1003">Cell membrane</keyword>
<feature type="transmembrane region" description="Helical" evidence="7">
    <location>
        <begin position="201"/>
        <end position="227"/>
    </location>
</feature>
<proteinExistence type="inferred from homology"/>
<feature type="transmembrane region" description="Helical" evidence="7">
    <location>
        <begin position="157"/>
        <end position="176"/>
    </location>
</feature>
<dbReference type="InterPro" id="IPR035906">
    <property type="entry name" value="MetI-like_sf"/>
</dbReference>
<name>A0A2W1NYY0_PAEXE</name>
<evidence type="ECO:0000256" key="2">
    <source>
        <dbReference type="ARBA" id="ARBA00022448"/>
    </source>
</evidence>
<protein>
    <submittedName>
        <fullName evidence="10">ABC transporter permease</fullName>
    </submittedName>
</protein>
<dbReference type="PANTHER" id="PTHR30151:SF38">
    <property type="entry name" value="ALIPHATIC SULFONATES TRANSPORT PERMEASE PROTEIN SSUC-RELATED"/>
    <property type="match status" value="1"/>
</dbReference>
<dbReference type="FunFam" id="1.10.3720.10:FF:000003">
    <property type="entry name" value="Aliphatic sulfonate ABC transporter permease"/>
    <property type="match status" value="1"/>
</dbReference>
<comment type="caution">
    <text evidence="10">The sequence shown here is derived from an EMBL/GenBank/DDBJ whole genome shotgun (WGS) entry which is preliminary data.</text>
</comment>
<evidence type="ECO:0000313" key="10">
    <source>
        <dbReference type="EMBL" id="PZE20742.1"/>
    </source>
</evidence>
<evidence type="ECO:0000256" key="6">
    <source>
        <dbReference type="ARBA" id="ARBA00023136"/>
    </source>
</evidence>
<comment type="subcellular location">
    <subcellularLocation>
        <location evidence="1 7">Cell membrane</location>
        <topology evidence="1 7">Multi-pass membrane protein</topology>
    </subcellularLocation>
</comment>
<dbReference type="Gene3D" id="1.10.3720.10">
    <property type="entry name" value="MetI-like"/>
    <property type="match status" value="1"/>
</dbReference>
<keyword evidence="6 7" id="KW-0472">Membrane</keyword>
<evidence type="ECO:0000256" key="5">
    <source>
        <dbReference type="ARBA" id="ARBA00022989"/>
    </source>
</evidence>
<dbReference type="GO" id="GO:0005886">
    <property type="term" value="C:plasma membrane"/>
    <property type="evidence" value="ECO:0007669"/>
    <property type="project" value="UniProtKB-SubCell"/>
</dbReference>
<dbReference type="GO" id="GO:0042918">
    <property type="term" value="P:alkanesulfonate transmembrane transport"/>
    <property type="evidence" value="ECO:0007669"/>
    <property type="project" value="UniProtKB-ARBA"/>
</dbReference>
<gene>
    <name evidence="10" type="ORF">CBW46_011285</name>
</gene>
<comment type="similarity">
    <text evidence="7">Belongs to the binding-protein-dependent transport system permease family.</text>
</comment>
<dbReference type="OrthoDB" id="9804353at2"/>
<keyword evidence="4 7" id="KW-0812">Transmembrane</keyword>